<proteinExistence type="predicted"/>
<evidence type="ECO:0000313" key="2">
    <source>
        <dbReference type="Proteomes" id="UP000604825"/>
    </source>
</evidence>
<dbReference type="Proteomes" id="UP000604825">
    <property type="component" value="Unassembled WGS sequence"/>
</dbReference>
<accession>A0A811NFQ4</accession>
<name>A0A811NFQ4_9POAL</name>
<organism evidence="1 2">
    <name type="scientific">Miscanthus lutarioriparius</name>
    <dbReference type="NCBI Taxonomy" id="422564"/>
    <lineage>
        <taxon>Eukaryota</taxon>
        <taxon>Viridiplantae</taxon>
        <taxon>Streptophyta</taxon>
        <taxon>Embryophyta</taxon>
        <taxon>Tracheophyta</taxon>
        <taxon>Spermatophyta</taxon>
        <taxon>Magnoliopsida</taxon>
        <taxon>Liliopsida</taxon>
        <taxon>Poales</taxon>
        <taxon>Poaceae</taxon>
        <taxon>PACMAD clade</taxon>
        <taxon>Panicoideae</taxon>
        <taxon>Andropogonodae</taxon>
        <taxon>Andropogoneae</taxon>
        <taxon>Saccharinae</taxon>
        <taxon>Miscanthus</taxon>
    </lineage>
</organism>
<dbReference type="AlphaFoldDB" id="A0A811NFQ4"/>
<sequence>MATPLLLTMSSWVLGLSRRTNDRLMDASSKLRVEDVELLKMVGTGMVGEGGPSRWYTEDVALIKFLECIQKNKIEALKHFDMKMVKERILKLEGMVIDYHVSWKEIYSAQSASNALCVQPYQQ</sequence>
<evidence type="ECO:0000313" key="1">
    <source>
        <dbReference type="EMBL" id="CAD6223788.1"/>
    </source>
</evidence>
<dbReference type="EMBL" id="CAJGYO010000004">
    <property type="protein sequence ID" value="CAD6223788.1"/>
    <property type="molecule type" value="Genomic_DNA"/>
</dbReference>
<reference evidence="1" key="1">
    <citation type="submission" date="2020-10" db="EMBL/GenBank/DDBJ databases">
        <authorList>
            <person name="Han B."/>
            <person name="Lu T."/>
            <person name="Zhao Q."/>
            <person name="Huang X."/>
            <person name="Zhao Y."/>
        </authorList>
    </citation>
    <scope>NUCLEOTIDE SEQUENCE</scope>
</reference>
<keyword evidence="2" id="KW-1185">Reference proteome</keyword>
<protein>
    <submittedName>
        <fullName evidence="1">Uncharacterized protein</fullName>
    </submittedName>
</protein>
<comment type="caution">
    <text evidence="1">The sequence shown here is derived from an EMBL/GenBank/DDBJ whole genome shotgun (WGS) entry which is preliminary data.</text>
</comment>
<gene>
    <name evidence="1" type="ORF">NCGR_LOCUS16177</name>
</gene>